<evidence type="ECO:0000256" key="1">
    <source>
        <dbReference type="SAM" id="MobiDB-lite"/>
    </source>
</evidence>
<name>W4GB79_APHAT</name>
<sequence>MRTRPNAKRIRTPTELHPRSQATPCSETRESRVVTPTTPQGAQGSSDIRHETRMKHHSAGHTQTIPSGLPPPTAKQEVTATGTMPPNTSGVSKQYKRHETPRMPRNTAAHITTGAGPRHRYPAQDYVIDYHRAVATDFRRAYVIHLVQVQKDERHRTDTTAPPTEAGPLQ</sequence>
<dbReference type="EMBL" id="KI913136">
    <property type="protein sequence ID" value="ETV76536.1"/>
    <property type="molecule type" value="Genomic_DNA"/>
</dbReference>
<feature type="region of interest" description="Disordered" evidence="1">
    <location>
        <begin position="1"/>
        <end position="101"/>
    </location>
</feature>
<proteinExistence type="predicted"/>
<reference evidence="2" key="1">
    <citation type="submission" date="2013-12" db="EMBL/GenBank/DDBJ databases">
        <title>The Genome Sequence of Aphanomyces astaci APO3.</title>
        <authorList>
            <consortium name="The Broad Institute Genomics Platform"/>
            <person name="Russ C."/>
            <person name="Tyler B."/>
            <person name="van West P."/>
            <person name="Dieguez-Uribeondo J."/>
            <person name="Young S.K."/>
            <person name="Zeng Q."/>
            <person name="Gargeya S."/>
            <person name="Fitzgerald M."/>
            <person name="Abouelleil A."/>
            <person name="Alvarado L."/>
            <person name="Chapman S.B."/>
            <person name="Gainer-Dewar J."/>
            <person name="Goldberg J."/>
            <person name="Griggs A."/>
            <person name="Gujja S."/>
            <person name="Hansen M."/>
            <person name="Howarth C."/>
            <person name="Imamovic A."/>
            <person name="Ireland A."/>
            <person name="Larimer J."/>
            <person name="McCowan C."/>
            <person name="Murphy C."/>
            <person name="Pearson M."/>
            <person name="Poon T.W."/>
            <person name="Priest M."/>
            <person name="Roberts A."/>
            <person name="Saif S."/>
            <person name="Shea T."/>
            <person name="Sykes S."/>
            <person name="Wortman J."/>
            <person name="Nusbaum C."/>
            <person name="Birren B."/>
        </authorList>
    </citation>
    <scope>NUCLEOTIDE SEQUENCE [LARGE SCALE GENOMIC DNA]</scope>
    <source>
        <strain evidence="2">APO3</strain>
    </source>
</reference>
<dbReference type="AlphaFoldDB" id="W4GB79"/>
<organism evidence="2">
    <name type="scientific">Aphanomyces astaci</name>
    <name type="common">Crayfish plague agent</name>
    <dbReference type="NCBI Taxonomy" id="112090"/>
    <lineage>
        <taxon>Eukaryota</taxon>
        <taxon>Sar</taxon>
        <taxon>Stramenopiles</taxon>
        <taxon>Oomycota</taxon>
        <taxon>Saprolegniomycetes</taxon>
        <taxon>Saprolegniales</taxon>
        <taxon>Verrucalvaceae</taxon>
        <taxon>Aphanomyces</taxon>
    </lineage>
</organism>
<dbReference type="GeneID" id="20811534"/>
<feature type="compositionally biased region" description="Basic residues" evidence="1">
    <location>
        <begin position="1"/>
        <end position="11"/>
    </location>
</feature>
<feature type="compositionally biased region" description="Polar residues" evidence="1">
    <location>
        <begin position="76"/>
        <end position="92"/>
    </location>
</feature>
<gene>
    <name evidence="2" type="ORF">H257_09538</name>
</gene>
<dbReference type="RefSeq" id="XP_009834081.1">
    <property type="nucleotide sequence ID" value="XM_009835779.1"/>
</dbReference>
<feature type="compositionally biased region" description="Polar residues" evidence="1">
    <location>
        <begin position="34"/>
        <end position="46"/>
    </location>
</feature>
<accession>W4GB79</accession>
<protein>
    <submittedName>
        <fullName evidence="2">Uncharacterized protein</fullName>
    </submittedName>
</protein>
<evidence type="ECO:0000313" key="2">
    <source>
        <dbReference type="EMBL" id="ETV76536.1"/>
    </source>
</evidence>
<dbReference type="VEuPathDB" id="FungiDB:H257_09538"/>